<dbReference type="InterPro" id="IPR045851">
    <property type="entry name" value="AMP-bd_C_sf"/>
</dbReference>
<dbReference type="GO" id="GO:0005524">
    <property type="term" value="F:ATP binding"/>
    <property type="evidence" value="ECO:0007669"/>
    <property type="project" value="UniProtKB-KW"/>
</dbReference>
<organism evidence="7 8">
    <name type="scientific">Colletotrichum gloeosporioides</name>
    <name type="common">Anthracnose fungus</name>
    <name type="synonym">Glomerella cingulata</name>
    <dbReference type="NCBI Taxonomy" id="474922"/>
    <lineage>
        <taxon>Eukaryota</taxon>
        <taxon>Fungi</taxon>
        <taxon>Dikarya</taxon>
        <taxon>Ascomycota</taxon>
        <taxon>Pezizomycotina</taxon>
        <taxon>Sordariomycetes</taxon>
        <taxon>Hypocreomycetidae</taxon>
        <taxon>Glomerellales</taxon>
        <taxon>Glomerellaceae</taxon>
        <taxon>Colletotrichum</taxon>
        <taxon>Colletotrichum gloeosporioides species complex</taxon>
    </lineage>
</organism>
<evidence type="ECO:0000313" key="8">
    <source>
        <dbReference type="Proteomes" id="UP000613401"/>
    </source>
</evidence>
<keyword evidence="8" id="KW-1185">Reference proteome</keyword>
<feature type="transmembrane region" description="Helical" evidence="5">
    <location>
        <begin position="338"/>
        <end position="358"/>
    </location>
</feature>
<dbReference type="InterPro" id="IPR020845">
    <property type="entry name" value="AMP-binding_CS"/>
</dbReference>
<dbReference type="InterPro" id="IPR042099">
    <property type="entry name" value="ANL_N_sf"/>
</dbReference>
<dbReference type="SUPFAM" id="SSF56801">
    <property type="entry name" value="Acetyl-CoA synthetase-like"/>
    <property type="match status" value="1"/>
</dbReference>
<name>A0A8H4CNF1_COLGL</name>
<dbReference type="Pfam" id="PF00501">
    <property type="entry name" value="AMP-binding"/>
    <property type="match status" value="1"/>
</dbReference>
<protein>
    <submittedName>
        <fullName evidence="7">Isopenicillin N epimerase component 1</fullName>
    </submittedName>
</protein>
<dbReference type="GO" id="GO:0005324">
    <property type="term" value="F:long-chain fatty acid transmembrane transporter activity"/>
    <property type="evidence" value="ECO:0007669"/>
    <property type="project" value="TreeGrafter"/>
</dbReference>
<dbReference type="FunFam" id="3.30.300.30:FF:000020">
    <property type="entry name" value="Long-chain fatty acid transporter"/>
    <property type="match status" value="1"/>
</dbReference>
<keyword evidence="4" id="KW-0067">ATP-binding</keyword>
<evidence type="ECO:0000313" key="7">
    <source>
        <dbReference type="EMBL" id="KAF3807001.1"/>
    </source>
</evidence>
<reference evidence="7" key="1">
    <citation type="journal article" date="2020" name="Phytopathology">
        <title>Genome sequence and comparative analysis of Colletotrichum gloeosporioides isolated from Liriodendron leaves.</title>
        <authorList>
            <person name="Fu F.F."/>
            <person name="Hao Z."/>
            <person name="Wang P."/>
            <person name="Lu Y."/>
            <person name="Xue L.J."/>
            <person name="Wei G."/>
            <person name="Tian Y."/>
            <person name="Baishi H."/>
            <person name="Xu H."/>
            <person name="Shi J."/>
            <person name="Cheng T."/>
            <person name="Wang G."/>
            <person name="Yi Y."/>
            <person name="Chen J."/>
        </authorList>
    </citation>
    <scope>NUCLEOTIDE SEQUENCE</scope>
    <source>
        <strain evidence="7">Lc1</strain>
    </source>
</reference>
<evidence type="ECO:0000259" key="6">
    <source>
        <dbReference type="Pfam" id="PF00501"/>
    </source>
</evidence>
<feature type="transmembrane region" description="Helical" evidence="5">
    <location>
        <begin position="163"/>
        <end position="182"/>
    </location>
</feature>
<dbReference type="GeneID" id="69014400"/>
<dbReference type="PANTHER" id="PTHR43107">
    <property type="entry name" value="LONG-CHAIN FATTY ACID TRANSPORT PROTEIN"/>
    <property type="match status" value="1"/>
</dbReference>
<dbReference type="PANTHER" id="PTHR43107:SF6">
    <property type="entry name" value="ACYL-COA SYNTHETASE FAMILY PROTEIN (CEFD1), PUTATIVE (AFU_ORTHOLOGUE AFUA_6G03630)-RELATED"/>
    <property type="match status" value="1"/>
</dbReference>
<accession>A0A8H4CNF1</accession>
<keyword evidence="5" id="KW-0472">Membrane</keyword>
<dbReference type="RefSeq" id="XP_045266160.1">
    <property type="nucleotide sequence ID" value="XM_045407239.1"/>
</dbReference>
<dbReference type="GO" id="GO:0009898">
    <property type="term" value="C:cytoplasmic side of plasma membrane"/>
    <property type="evidence" value="ECO:0007669"/>
    <property type="project" value="TreeGrafter"/>
</dbReference>
<dbReference type="Gene3D" id="3.40.50.12780">
    <property type="entry name" value="N-terminal domain of ligase-like"/>
    <property type="match status" value="1"/>
</dbReference>
<keyword evidence="2" id="KW-0436">Ligase</keyword>
<evidence type="ECO:0000256" key="3">
    <source>
        <dbReference type="ARBA" id="ARBA00022741"/>
    </source>
</evidence>
<sequence>MVETLKDLHYGNYLEDFIADLPRWQMIFSSDDQQQDLETYREAIWSMWNVRVDSVGAPDFDETVQRFHDLAFALASKADLIYGASSPNTSEMSMQDCGGEQRQTASGIWSEGANYPSDDASSFVTQDRTVLVEDQPPTPKSWGIPSRTLAEEIRRDPTIVEPLATFLIAGAVFAIMIVYLQVLEKVQKLSVSLLVAFPNVKTLTQRFRLLQTELVKGDNLVFIEGVSAAAAVAGGVASSLYLDARYHLSKDINSLRGRRTVVSAIENAVKNDRVSPYYIFEQAVQKHPYDEAIWTRNGSVSWKTTYDRVNQYAQLFLSYGVKPGQFVAFFMQNSPDFAFAWVGLLAIGAAPAMINYNLTGKALLGCIEISTAKLVLVDGSAEVAAKYQDVNTELDMKGIKLINLAEEKPRVYQMDPVRPHDNLRNGMMPGDAMALFYTSGTTGLPKAVLFPAAAAASLSLQASTNGTGTACSLEANWIRMIWDSIRLLVTANGATSACHTIMGPESGSTVCMAPKFSVSTFWDDIRDSNATWFVYVGETLRYLLAAPPSPRDKEHNIHAVFGNGCRPDVWRRFQERFGVDTVCEFYNSTEGALGLRNLSRGDFFANAVGHHGLLLRLKYRNMYVPVAIDTETGEVQRDPKTGLAIRMSYETGGEILVEHPGERAFPGYFNNPDATDKKYARDVLKKGDIFYRTGDSLRRDADGRWFFLDRLGDTYRWKGENVSTAEVSEVLGEYPGVNEAVVYGVSLPGHDGKAGAAALDIAPDKKASFDFADFLRYSRSRLPRYAVPIFVRLLNASQASHNNKQNKVPLKNQGVDPSKIEGGDQLLWIEKHGKGNTYVPFTQDDWDNLGQGRAKL</sequence>
<dbReference type="EMBL" id="WVTB01000032">
    <property type="protein sequence ID" value="KAF3807001.1"/>
    <property type="molecule type" value="Genomic_DNA"/>
</dbReference>
<dbReference type="Gene3D" id="3.30.300.30">
    <property type="match status" value="1"/>
</dbReference>
<proteinExistence type="inferred from homology"/>
<dbReference type="InterPro" id="IPR000873">
    <property type="entry name" value="AMP-dep_synth/lig_dom"/>
</dbReference>
<keyword evidence="5" id="KW-0812">Transmembrane</keyword>
<dbReference type="GO" id="GO:0004467">
    <property type="term" value="F:long-chain fatty acid-CoA ligase activity"/>
    <property type="evidence" value="ECO:0007669"/>
    <property type="project" value="TreeGrafter"/>
</dbReference>
<gene>
    <name evidence="7" type="ORF">GCG54_00007255</name>
</gene>
<dbReference type="GO" id="GO:0005811">
    <property type="term" value="C:lipid droplet"/>
    <property type="evidence" value="ECO:0007669"/>
    <property type="project" value="TreeGrafter"/>
</dbReference>
<keyword evidence="3" id="KW-0547">Nucleotide-binding</keyword>
<keyword evidence="5" id="KW-1133">Transmembrane helix</keyword>
<dbReference type="GO" id="GO:0005777">
    <property type="term" value="C:peroxisome"/>
    <property type="evidence" value="ECO:0007669"/>
    <property type="project" value="TreeGrafter"/>
</dbReference>
<dbReference type="Proteomes" id="UP000613401">
    <property type="component" value="Unassembled WGS sequence"/>
</dbReference>
<evidence type="ECO:0000256" key="5">
    <source>
        <dbReference type="SAM" id="Phobius"/>
    </source>
</evidence>
<evidence type="ECO:0000256" key="1">
    <source>
        <dbReference type="ARBA" id="ARBA00006432"/>
    </source>
</evidence>
<feature type="domain" description="AMP-dependent synthetase/ligase" evidence="6">
    <location>
        <begin position="280"/>
        <end position="668"/>
    </location>
</feature>
<comment type="similarity">
    <text evidence="1">Belongs to the ATP-dependent AMP-binding enzyme family.</text>
</comment>
<dbReference type="PROSITE" id="PS00455">
    <property type="entry name" value="AMP_BINDING"/>
    <property type="match status" value="1"/>
</dbReference>
<comment type="caution">
    <text evidence="7">The sequence shown here is derived from an EMBL/GenBank/DDBJ whole genome shotgun (WGS) entry which is preliminary data.</text>
</comment>
<evidence type="ECO:0000256" key="2">
    <source>
        <dbReference type="ARBA" id="ARBA00022598"/>
    </source>
</evidence>
<feature type="transmembrane region" description="Helical" evidence="5">
    <location>
        <begin position="220"/>
        <end position="242"/>
    </location>
</feature>
<evidence type="ECO:0000256" key="4">
    <source>
        <dbReference type="ARBA" id="ARBA00022840"/>
    </source>
</evidence>
<reference evidence="7" key="2">
    <citation type="submission" date="2020-03" db="EMBL/GenBank/DDBJ databases">
        <authorList>
            <person name="Fu F.-F."/>
            <person name="Chen J."/>
        </authorList>
    </citation>
    <scope>NUCLEOTIDE SEQUENCE</scope>
    <source>
        <strain evidence="7">Lc1</strain>
    </source>
</reference>
<dbReference type="GO" id="GO:0044539">
    <property type="term" value="P:long-chain fatty acid import into cell"/>
    <property type="evidence" value="ECO:0007669"/>
    <property type="project" value="TreeGrafter"/>
</dbReference>
<dbReference type="AlphaFoldDB" id="A0A8H4CNF1"/>